<protein>
    <submittedName>
        <fullName evidence="3">Rhamnogalacturonyl hydrolase YesR</fullName>
    </submittedName>
</protein>
<feature type="chain" id="PRO_5020797604" evidence="2">
    <location>
        <begin position="24"/>
        <end position="388"/>
    </location>
</feature>
<dbReference type="AlphaFoldDB" id="A0A4R8DIP7"/>
<sequence>MIPMMKRMNLAALVLVLGLGAPAQPHPVPYPHFPPKDSTLRVMNRVAHWQLEEWKGEGMKYPAWDWVNAVSYTGLFALGQLSGDTTYWNTLRCIGDSLQWETGPARTMADDYCIGQTYAQLYIATEARPPAGTASRPLPAASMLRPFRHLADSLLRLPHSESLEWKNHVQLRQWAWCDALFMGPPGLAYLSTATGDRRYLDLADSLWWKTTAYLYAPGDSLYYRDSRYFGQHEANGQPMFWSRGNGWVMAGLVRMLANMPERYPDRPRFIRLYREMAARVAGLQQPDGTWHASLLDPANFPGPETSGTGLYCYALAWGINRGLLPAARYATVVANAWAALMRAVQPDGRLGYVQQIGENPQRTGASSTEAYGTGAFLLAGTEVYKMGR</sequence>
<dbReference type="SUPFAM" id="SSF48208">
    <property type="entry name" value="Six-hairpin glycosidases"/>
    <property type="match status" value="1"/>
</dbReference>
<evidence type="ECO:0000256" key="2">
    <source>
        <dbReference type="SAM" id="SignalP"/>
    </source>
</evidence>
<gene>
    <name evidence="3" type="ORF">EDB95_4696</name>
</gene>
<dbReference type="EMBL" id="SODV01000002">
    <property type="protein sequence ID" value="TDW96860.1"/>
    <property type="molecule type" value="Genomic_DNA"/>
</dbReference>
<dbReference type="InterPro" id="IPR052043">
    <property type="entry name" value="PolySaccharide_Degr_Enz"/>
</dbReference>
<keyword evidence="1 3" id="KW-0378">Hydrolase</keyword>
<dbReference type="GO" id="GO:0016787">
    <property type="term" value="F:hydrolase activity"/>
    <property type="evidence" value="ECO:0007669"/>
    <property type="project" value="UniProtKB-KW"/>
</dbReference>
<dbReference type="InterPro" id="IPR008928">
    <property type="entry name" value="6-hairpin_glycosidase_sf"/>
</dbReference>
<dbReference type="GO" id="GO:0005975">
    <property type="term" value="P:carbohydrate metabolic process"/>
    <property type="evidence" value="ECO:0007669"/>
    <property type="project" value="InterPro"/>
</dbReference>
<comment type="caution">
    <text evidence="3">The sequence shown here is derived from an EMBL/GenBank/DDBJ whole genome shotgun (WGS) entry which is preliminary data.</text>
</comment>
<organism evidence="3 4">
    <name type="scientific">Dinghuibacter silviterrae</name>
    <dbReference type="NCBI Taxonomy" id="1539049"/>
    <lineage>
        <taxon>Bacteria</taxon>
        <taxon>Pseudomonadati</taxon>
        <taxon>Bacteroidota</taxon>
        <taxon>Chitinophagia</taxon>
        <taxon>Chitinophagales</taxon>
        <taxon>Chitinophagaceae</taxon>
        <taxon>Dinghuibacter</taxon>
    </lineage>
</organism>
<dbReference type="Pfam" id="PF07470">
    <property type="entry name" value="Glyco_hydro_88"/>
    <property type="match status" value="1"/>
</dbReference>
<dbReference type="Gene3D" id="1.50.10.10">
    <property type="match status" value="1"/>
</dbReference>
<dbReference type="InterPro" id="IPR010905">
    <property type="entry name" value="Glyco_hydro_88"/>
</dbReference>
<keyword evidence="2" id="KW-0732">Signal</keyword>
<dbReference type="PANTHER" id="PTHR33886:SF8">
    <property type="entry name" value="UNSATURATED RHAMNOGALACTURONAN HYDROLASE (EUROFUNG)"/>
    <property type="match status" value="1"/>
</dbReference>
<keyword evidence="4" id="KW-1185">Reference proteome</keyword>
<proteinExistence type="predicted"/>
<reference evidence="3 4" key="1">
    <citation type="submission" date="2019-03" db="EMBL/GenBank/DDBJ databases">
        <title>Genomic Encyclopedia of Type Strains, Phase IV (KMG-IV): sequencing the most valuable type-strain genomes for metagenomic binning, comparative biology and taxonomic classification.</title>
        <authorList>
            <person name="Goeker M."/>
        </authorList>
    </citation>
    <scope>NUCLEOTIDE SEQUENCE [LARGE SCALE GENOMIC DNA]</scope>
    <source>
        <strain evidence="3 4">DSM 100059</strain>
    </source>
</reference>
<accession>A0A4R8DIP7</accession>
<feature type="signal peptide" evidence="2">
    <location>
        <begin position="1"/>
        <end position="23"/>
    </location>
</feature>
<evidence type="ECO:0000313" key="3">
    <source>
        <dbReference type="EMBL" id="TDW96860.1"/>
    </source>
</evidence>
<dbReference type="PANTHER" id="PTHR33886">
    <property type="entry name" value="UNSATURATED RHAMNOGALACTURONAN HYDROLASE (EUROFUNG)"/>
    <property type="match status" value="1"/>
</dbReference>
<evidence type="ECO:0000256" key="1">
    <source>
        <dbReference type="ARBA" id="ARBA00022801"/>
    </source>
</evidence>
<dbReference type="Proteomes" id="UP000294498">
    <property type="component" value="Unassembled WGS sequence"/>
</dbReference>
<name>A0A4R8DIP7_9BACT</name>
<evidence type="ECO:0000313" key="4">
    <source>
        <dbReference type="Proteomes" id="UP000294498"/>
    </source>
</evidence>
<dbReference type="InterPro" id="IPR012341">
    <property type="entry name" value="6hp_glycosidase-like_sf"/>
</dbReference>